<gene>
    <name evidence="1" type="ORF">BOTBODRAFT_69895</name>
</gene>
<name>A0A067M8S7_BOTB1</name>
<organism evidence="1 2">
    <name type="scientific">Botryobasidium botryosum (strain FD-172 SS1)</name>
    <dbReference type="NCBI Taxonomy" id="930990"/>
    <lineage>
        <taxon>Eukaryota</taxon>
        <taxon>Fungi</taxon>
        <taxon>Dikarya</taxon>
        <taxon>Basidiomycota</taxon>
        <taxon>Agaricomycotina</taxon>
        <taxon>Agaricomycetes</taxon>
        <taxon>Cantharellales</taxon>
        <taxon>Botryobasidiaceae</taxon>
        <taxon>Botryobasidium</taxon>
    </lineage>
</organism>
<dbReference type="AlphaFoldDB" id="A0A067M8S7"/>
<reference evidence="2" key="1">
    <citation type="journal article" date="2014" name="Proc. Natl. Acad. Sci. U.S.A.">
        <title>Extensive sampling of basidiomycete genomes demonstrates inadequacy of the white-rot/brown-rot paradigm for wood decay fungi.</title>
        <authorList>
            <person name="Riley R."/>
            <person name="Salamov A.A."/>
            <person name="Brown D.W."/>
            <person name="Nagy L.G."/>
            <person name="Floudas D."/>
            <person name="Held B.W."/>
            <person name="Levasseur A."/>
            <person name="Lombard V."/>
            <person name="Morin E."/>
            <person name="Otillar R."/>
            <person name="Lindquist E.A."/>
            <person name="Sun H."/>
            <person name="LaButti K.M."/>
            <person name="Schmutz J."/>
            <person name="Jabbour D."/>
            <person name="Luo H."/>
            <person name="Baker S.E."/>
            <person name="Pisabarro A.G."/>
            <person name="Walton J.D."/>
            <person name="Blanchette R.A."/>
            <person name="Henrissat B."/>
            <person name="Martin F."/>
            <person name="Cullen D."/>
            <person name="Hibbett D.S."/>
            <person name="Grigoriev I.V."/>
        </authorList>
    </citation>
    <scope>NUCLEOTIDE SEQUENCE [LARGE SCALE GENOMIC DNA]</scope>
    <source>
        <strain evidence="2">FD-172 SS1</strain>
    </source>
</reference>
<keyword evidence="2" id="KW-1185">Reference proteome</keyword>
<feature type="non-terminal residue" evidence="1">
    <location>
        <position position="100"/>
    </location>
</feature>
<dbReference type="EMBL" id="KL198093">
    <property type="protein sequence ID" value="KDQ08257.1"/>
    <property type="molecule type" value="Genomic_DNA"/>
</dbReference>
<evidence type="ECO:0000313" key="2">
    <source>
        <dbReference type="Proteomes" id="UP000027195"/>
    </source>
</evidence>
<sequence>MSCSLNSAYPLPIPDREIFRPHPESVLGRGSSDLLTSPLSASSVNTTTTTTTTIPIIIFSSSLNGITGTPPAFARCIYYVLLTGISSYPLHLTHLFSFFF</sequence>
<evidence type="ECO:0000313" key="1">
    <source>
        <dbReference type="EMBL" id="KDQ08257.1"/>
    </source>
</evidence>
<protein>
    <submittedName>
        <fullName evidence="1">Uncharacterized protein</fullName>
    </submittedName>
</protein>
<accession>A0A067M8S7</accession>
<dbReference type="HOGENOM" id="CLU_2312702_0_0_1"/>
<dbReference type="Proteomes" id="UP000027195">
    <property type="component" value="Unassembled WGS sequence"/>
</dbReference>
<proteinExistence type="predicted"/>